<accession>A0A7R9GHC2</accession>
<keyword evidence="3" id="KW-1185">Reference proteome</keyword>
<name>A0A7R9GHC2_9CRUS</name>
<reference evidence="2" key="1">
    <citation type="submission" date="2020-11" db="EMBL/GenBank/DDBJ databases">
        <authorList>
            <person name="Tran Van P."/>
        </authorList>
    </citation>
    <scope>NUCLEOTIDE SEQUENCE</scope>
</reference>
<dbReference type="EMBL" id="CAJPEX010004001">
    <property type="protein sequence ID" value="CAG0922732.1"/>
    <property type="molecule type" value="Genomic_DNA"/>
</dbReference>
<evidence type="ECO:0000313" key="2">
    <source>
        <dbReference type="EMBL" id="CAD7282580.1"/>
    </source>
</evidence>
<dbReference type="Proteomes" id="UP000678499">
    <property type="component" value="Unassembled WGS sequence"/>
</dbReference>
<dbReference type="AlphaFoldDB" id="A0A7R9GHC2"/>
<proteinExistence type="predicted"/>
<feature type="compositionally biased region" description="Polar residues" evidence="1">
    <location>
        <begin position="102"/>
        <end position="124"/>
    </location>
</feature>
<evidence type="ECO:0000313" key="3">
    <source>
        <dbReference type="Proteomes" id="UP000678499"/>
    </source>
</evidence>
<feature type="region of interest" description="Disordered" evidence="1">
    <location>
        <begin position="101"/>
        <end position="124"/>
    </location>
</feature>
<protein>
    <submittedName>
        <fullName evidence="2">Uncharacterized protein</fullName>
    </submittedName>
</protein>
<feature type="region of interest" description="Disordered" evidence="1">
    <location>
        <begin position="1"/>
        <end position="26"/>
    </location>
</feature>
<gene>
    <name evidence="2" type="ORF">NMOB1V02_LOCUS10202</name>
</gene>
<dbReference type="EMBL" id="OA886038">
    <property type="protein sequence ID" value="CAD7282580.1"/>
    <property type="molecule type" value="Genomic_DNA"/>
</dbReference>
<sequence length="124" mass="13458">MAQASSNKPSSEDFLNAQEDSINPDSPWNCLTKSTFLQYFLHPESPLPMHAPAPPDRTTLMSSKLKNLWIMWTIGSGSCGVAGCATDPLQMVVCQPPARMEFSNSEPRNTSPLVGNAESNNTGM</sequence>
<organism evidence="2">
    <name type="scientific">Notodromas monacha</name>
    <dbReference type="NCBI Taxonomy" id="399045"/>
    <lineage>
        <taxon>Eukaryota</taxon>
        <taxon>Metazoa</taxon>
        <taxon>Ecdysozoa</taxon>
        <taxon>Arthropoda</taxon>
        <taxon>Crustacea</taxon>
        <taxon>Oligostraca</taxon>
        <taxon>Ostracoda</taxon>
        <taxon>Podocopa</taxon>
        <taxon>Podocopida</taxon>
        <taxon>Cypridocopina</taxon>
        <taxon>Cypridoidea</taxon>
        <taxon>Cyprididae</taxon>
        <taxon>Notodromas</taxon>
    </lineage>
</organism>
<evidence type="ECO:0000256" key="1">
    <source>
        <dbReference type="SAM" id="MobiDB-lite"/>
    </source>
</evidence>